<name>A0A9P7RLY3_9AGAR</name>
<gene>
    <name evidence="1" type="ORF">E1B28_002100</name>
</gene>
<sequence length="105" mass="12124">MLYQYTWYAGMSTRRWSDTTHASIASSQGNPGSIGRLCLEDDRRRRSRAGGCWQSEVCEAKGRWNSSMGRIELRFDEDERMQQLLSVRGTTKSSHRSHPIHLNYA</sequence>
<keyword evidence="2" id="KW-1185">Reference proteome</keyword>
<dbReference type="EMBL" id="CM032190">
    <property type="protein sequence ID" value="KAG7086141.1"/>
    <property type="molecule type" value="Genomic_DNA"/>
</dbReference>
<protein>
    <submittedName>
        <fullName evidence="1">Uncharacterized protein</fullName>
    </submittedName>
</protein>
<comment type="caution">
    <text evidence="1">The sequence shown here is derived from an EMBL/GenBank/DDBJ whole genome shotgun (WGS) entry which is preliminary data.</text>
</comment>
<reference evidence="1" key="1">
    <citation type="journal article" date="2021" name="Genome Biol. Evol.">
        <title>The assembled and annotated genome of the fairy-ring fungus Marasmius oreades.</title>
        <authorList>
            <person name="Hiltunen M."/>
            <person name="Ament-Velasquez S.L."/>
            <person name="Johannesson H."/>
        </authorList>
    </citation>
    <scope>NUCLEOTIDE SEQUENCE</scope>
    <source>
        <strain evidence="1">03SP1</strain>
    </source>
</reference>
<evidence type="ECO:0000313" key="2">
    <source>
        <dbReference type="Proteomes" id="UP001049176"/>
    </source>
</evidence>
<evidence type="ECO:0000313" key="1">
    <source>
        <dbReference type="EMBL" id="KAG7086141.1"/>
    </source>
</evidence>
<proteinExistence type="predicted"/>
<dbReference type="RefSeq" id="XP_043002612.1">
    <property type="nucleotide sequence ID" value="XM_043159014.1"/>
</dbReference>
<dbReference type="AlphaFoldDB" id="A0A9P7RLY3"/>
<dbReference type="GeneID" id="66071176"/>
<dbReference type="Proteomes" id="UP001049176">
    <property type="component" value="Chromosome 10"/>
</dbReference>
<organism evidence="1 2">
    <name type="scientific">Marasmius oreades</name>
    <name type="common">fairy-ring Marasmius</name>
    <dbReference type="NCBI Taxonomy" id="181124"/>
    <lineage>
        <taxon>Eukaryota</taxon>
        <taxon>Fungi</taxon>
        <taxon>Dikarya</taxon>
        <taxon>Basidiomycota</taxon>
        <taxon>Agaricomycotina</taxon>
        <taxon>Agaricomycetes</taxon>
        <taxon>Agaricomycetidae</taxon>
        <taxon>Agaricales</taxon>
        <taxon>Marasmiineae</taxon>
        <taxon>Marasmiaceae</taxon>
        <taxon>Marasmius</taxon>
    </lineage>
</organism>
<dbReference type="KEGG" id="more:E1B28_002100"/>
<accession>A0A9P7RLY3</accession>